<dbReference type="SUPFAM" id="SSF52540">
    <property type="entry name" value="P-loop containing nucleoside triphosphate hydrolases"/>
    <property type="match status" value="1"/>
</dbReference>
<dbReference type="PANTHER" id="PTHR24221">
    <property type="entry name" value="ATP-BINDING CASSETTE SUB-FAMILY B"/>
    <property type="match status" value="1"/>
</dbReference>
<keyword evidence="3" id="KW-0547">Nucleotide-binding</keyword>
<sequence length="590" mass="65010">SILTWVFVILSKIANIYAPLLLGSASNALIASDYNRCFRDSLFYVLLAFLSKFFKEMQSLIYLPVSKAAFVSLSQTTFEHLHDLSLDWHVKKKLGDSLRSMDRGILACDQLMTYGFLYLVPALIECAMVVAVFAVHFSYYPLAVTVFFFVCIYIVATIVMTLWRKKFRKNVNKKDNLYHDIATDSLVNFETVKYFTAEKFEVDRFTKAVYEYQKGGVDVKMSLSALNLSQQLLMQGCLGLCLVISAIAIRAYSDCVDGLDEASEDECVGMDTGDFVSVLTYVIQLFTPLNFLGSVYNMLVMAMIDLKNLSQLLSESHDIEDVPGAVNIPPIARSASGPVVTFNNIRFHYPSQPPNSGLQDLSLEMKAGTTTAIVGPTGAGKTTISRLLLRFYDPLGGSLVINGVDVSRATQSSLRSLIGVVPQDAPLFNDTLRFNISYGKRDATFEEIENAAREAQILPFIEAQTEGWDTVVGERGLKLSGGEKQRVAIARCLLKNPDILVLDEATSALDTLTENAIQKALAGLSRNRTVMVIAHRLGTVKAADQICVLGGGKVAELGTHEELMKQGGKYTELWNMQLSSVQDGPTASEE</sequence>
<reference evidence="10 11" key="1">
    <citation type="journal article" date="2023" name="Commun. Biol.">
        <title>Genome analysis of Parmales, the sister group of diatoms, reveals the evolutionary specialization of diatoms from phago-mixotrophs to photoautotrophs.</title>
        <authorList>
            <person name="Ban H."/>
            <person name="Sato S."/>
            <person name="Yoshikawa S."/>
            <person name="Yamada K."/>
            <person name="Nakamura Y."/>
            <person name="Ichinomiya M."/>
            <person name="Sato N."/>
            <person name="Blanc-Mathieu R."/>
            <person name="Endo H."/>
            <person name="Kuwata A."/>
            <person name="Ogata H."/>
        </authorList>
    </citation>
    <scope>NUCLEOTIDE SEQUENCE [LARGE SCALE GENOMIC DNA]</scope>
</reference>
<evidence type="ECO:0000256" key="7">
    <source>
        <dbReference type="SAM" id="Phobius"/>
    </source>
</evidence>
<feature type="domain" description="ABC transporter" evidence="8">
    <location>
        <begin position="340"/>
        <end position="576"/>
    </location>
</feature>
<dbReference type="PROSITE" id="PS00211">
    <property type="entry name" value="ABC_TRANSPORTER_1"/>
    <property type="match status" value="1"/>
</dbReference>
<dbReference type="PROSITE" id="PS50929">
    <property type="entry name" value="ABC_TM1F"/>
    <property type="match status" value="1"/>
</dbReference>
<accession>A0ABQ6M461</accession>
<feature type="transmembrane region" description="Helical" evidence="7">
    <location>
        <begin position="278"/>
        <end position="299"/>
    </location>
</feature>
<comment type="caution">
    <text evidence="10">The sequence shown here is derived from an EMBL/GenBank/DDBJ whole genome shotgun (WGS) entry which is preliminary data.</text>
</comment>
<keyword evidence="5 7" id="KW-1133">Transmembrane helix</keyword>
<dbReference type="PANTHER" id="PTHR24221:SF503">
    <property type="entry name" value="MITOCHONDRIAL POTASSIUM CHANNEL ATP-BINDING SUBUNIT"/>
    <property type="match status" value="1"/>
</dbReference>
<proteinExistence type="predicted"/>
<gene>
    <name evidence="10" type="ORF">TeGR_g9951</name>
</gene>
<feature type="non-terminal residue" evidence="10">
    <location>
        <position position="1"/>
    </location>
</feature>
<dbReference type="InterPro" id="IPR017871">
    <property type="entry name" value="ABC_transporter-like_CS"/>
</dbReference>
<protein>
    <submittedName>
        <fullName evidence="10">Uncharacterized protein</fullName>
    </submittedName>
</protein>
<comment type="subcellular location">
    <subcellularLocation>
        <location evidence="1">Membrane</location>
        <topology evidence="1">Multi-pass membrane protein</topology>
    </subcellularLocation>
</comment>
<keyword evidence="11" id="KW-1185">Reference proteome</keyword>
<evidence type="ECO:0000256" key="5">
    <source>
        <dbReference type="ARBA" id="ARBA00022989"/>
    </source>
</evidence>
<name>A0ABQ6M461_9STRA</name>
<dbReference type="InterPro" id="IPR027417">
    <property type="entry name" value="P-loop_NTPase"/>
</dbReference>
<dbReference type="Gene3D" id="3.40.50.300">
    <property type="entry name" value="P-loop containing nucleotide triphosphate hydrolases"/>
    <property type="match status" value="1"/>
</dbReference>
<dbReference type="Pfam" id="PF00005">
    <property type="entry name" value="ABC_tran"/>
    <property type="match status" value="1"/>
</dbReference>
<dbReference type="InterPro" id="IPR039421">
    <property type="entry name" value="Type_1_exporter"/>
</dbReference>
<keyword evidence="4" id="KW-0067">ATP-binding</keyword>
<dbReference type="InterPro" id="IPR003593">
    <property type="entry name" value="AAA+_ATPase"/>
</dbReference>
<organism evidence="10 11">
    <name type="scientific">Tetraparma gracilis</name>
    <dbReference type="NCBI Taxonomy" id="2962635"/>
    <lineage>
        <taxon>Eukaryota</taxon>
        <taxon>Sar</taxon>
        <taxon>Stramenopiles</taxon>
        <taxon>Ochrophyta</taxon>
        <taxon>Bolidophyceae</taxon>
        <taxon>Parmales</taxon>
        <taxon>Triparmaceae</taxon>
        <taxon>Tetraparma</taxon>
    </lineage>
</organism>
<dbReference type="Gene3D" id="1.20.1560.10">
    <property type="entry name" value="ABC transporter type 1, transmembrane domain"/>
    <property type="match status" value="1"/>
</dbReference>
<feature type="domain" description="ABC transmembrane type-1" evidence="9">
    <location>
        <begin position="6"/>
        <end position="301"/>
    </location>
</feature>
<dbReference type="InterPro" id="IPR003439">
    <property type="entry name" value="ABC_transporter-like_ATP-bd"/>
</dbReference>
<evidence type="ECO:0000256" key="1">
    <source>
        <dbReference type="ARBA" id="ARBA00004141"/>
    </source>
</evidence>
<dbReference type="InterPro" id="IPR036640">
    <property type="entry name" value="ABC1_TM_sf"/>
</dbReference>
<dbReference type="Pfam" id="PF00664">
    <property type="entry name" value="ABC_membrane"/>
    <property type="match status" value="1"/>
</dbReference>
<dbReference type="CDD" id="cd18560">
    <property type="entry name" value="ABC_6TM_ATM1_ABCB7_HMT1_ABCB6"/>
    <property type="match status" value="1"/>
</dbReference>
<evidence type="ECO:0000313" key="10">
    <source>
        <dbReference type="EMBL" id="GMI19125.1"/>
    </source>
</evidence>
<evidence type="ECO:0000313" key="11">
    <source>
        <dbReference type="Proteomes" id="UP001165060"/>
    </source>
</evidence>
<feature type="transmembrane region" description="Helical" evidence="7">
    <location>
        <begin position="139"/>
        <end position="163"/>
    </location>
</feature>
<evidence type="ECO:0000256" key="6">
    <source>
        <dbReference type="ARBA" id="ARBA00023136"/>
    </source>
</evidence>
<evidence type="ECO:0000256" key="4">
    <source>
        <dbReference type="ARBA" id="ARBA00022840"/>
    </source>
</evidence>
<keyword evidence="2 7" id="KW-0812">Transmembrane</keyword>
<evidence type="ECO:0000259" key="8">
    <source>
        <dbReference type="PROSITE" id="PS50893"/>
    </source>
</evidence>
<keyword evidence="6 7" id="KW-0472">Membrane</keyword>
<evidence type="ECO:0000256" key="3">
    <source>
        <dbReference type="ARBA" id="ARBA00022741"/>
    </source>
</evidence>
<dbReference type="SMART" id="SM00382">
    <property type="entry name" value="AAA"/>
    <property type="match status" value="1"/>
</dbReference>
<dbReference type="PROSITE" id="PS50893">
    <property type="entry name" value="ABC_TRANSPORTER_2"/>
    <property type="match status" value="1"/>
</dbReference>
<dbReference type="SUPFAM" id="SSF90123">
    <property type="entry name" value="ABC transporter transmembrane region"/>
    <property type="match status" value="1"/>
</dbReference>
<dbReference type="Proteomes" id="UP001165060">
    <property type="component" value="Unassembled WGS sequence"/>
</dbReference>
<evidence type="ECO:0000259" key="9">
    <source>
        <dbReference type="PROSITE" id="PS50929"/>
    </source>
</evidence>
<dbReference type="EMBL" id="BRYB01003685">
    <property type="protein sequence ID" value="GMI19125.1"/>
    <property type="molecule type" value="Genomic_DNA"/>
</dbReference>
<feature type="transmembrane region" description="Helical" evidence="7">
    <location>
        <begin position="111"/>
        <end position="133"/>
    </location>
</feature>
<dbReference type="InterPro" id="IPR011527">
    <property type="entry name" value="ABC1_TM_dom"/>
</dbReference>
<evidence type="ECO:0000256" key="2">
    <source>
        <dbReference type="ARBA" id="ARBA00022692"/>
    </source>
</evidence>